<keyword evidence="2 4" id="KW-0808">Transferase</keyword>
<sequence>RGSGAAADPQLLAGDGRVAEQVSGAQGAPLRFRLRGDGFWQVHRDAAQVLADAVAAAAGGAGSVLDLYCGAGLFSVRLAAQPGVRVHGIEGSPAAIAAARDSAAANGTAATFAAARIESLERLPEAQAVVVDPPRAGLGARVVEAILASPAERLVYVSCDGATFARDARGLAAGGFALASFAAHDLFPLTAHQETVAVFAR</sequence>
<dbReference type="GO" id="GO:0070041">
    <property type="term" value="F:rRNA (uridine-C5-)-methyltransferase activity"/>
    <property type="evidence" value="ECO:0007669"/>
    <property type="project" value="TreeGrafter"/>
</dbReference>
<name>A0A6N9HAZ1_9MICO</name>
<reference evidence="6 7" key="1">
    <citation type="submission" date="2020-01" db="EMBL/GenBank/DDBJ databases">
        <authorList>
            <person name="Deng T."/>
        </authorList>
    </citation>
    <scope>NUCLEOTIDE SEQUENCE [LARGE SCALE GENOMIC DNA]</scope>
    <source>
        <strain evidence="6 7">5221</strain>
    </source>
</reference>
<dbReference type="GO" id="GO:0070475">
    <property type="term" value="P:rRNA base methylation"/>
    <property type="evidence" value="ECO:0007669"/>
    <property type="project" value="TreeGrafter"/>
</dbReference>
<dbReference type="PROSITE" id="PS51687">
    <property type="entry name" value="SAM_MT_RNA_M5U"/>
    <property type="match status" value="1"/>
</dbReference>
<dbReference type="Proteomes" id="UP000469215">
    <property type="component" value="Unassembled WGS sequence"/>
</dbReference>
<comment type="similarity">
    <text evidence="4">Belongs to the class I-like SAM-binding methyltransferase superfamily. RNA M5U methyltransferase family.</text>
</comment>
<dbReference type="Pfam" id="PF05958">
    <property type="entry name" value="tRNA_U5-meth_tr"/>
    <property type="match status" value="1"/>
</dbReference>
<comment type="caution">
    <text evidence="6">The sequence shown here is derived from an EMBL/GenBank/DDBJ whole genome shotgun (WGS) entry which is preliminary data.</text>
</comment>
<evidence type="ECO:0000256" key="3">
    <source>
        <dbReference type="ARBA" id="ARBA00022691"/>
    </source>
</evidence>
<evidence type="ECO:0000313" key="7">
    <source>
        <dbReference type="Proteomes" id="UP000469215"/>
    </source>
</evidence>
<feature type="binding site" evidence="4">
    <location>
        <position position="68"/>
    </location>
    <ligand>
        <name>S-adenosyl-L-methionine</name>
        <dbReference type="ChEBI" id="CHEBI:59789"/>
    </ligand>
</feature>
<dbReference type="RefSeq" id="WP_160954144.1">
    <property type="nucleotide sequence ID" value="NZ_WWEQ01000072.1"/>
</dbReference>
<feature type="non-terminal residue" evidence="6">
    <location>
        <position position="1"/>
    </location>
</feature>
<gene>
    <name evidence="6" type="ORF">GSY69_12370</name>
</gene>
<dbReference type="InterPro" id="IPR010280">
    <property type="entry name" value="U5_MeTrfase_fam"/>
</dbReference>
<keyword evidence="3 4" id="KW-0949">S-adenosyl-L-methionine</keyword>
<evidence type="ECO:0000256" key="2">
    <source>
        <dbReference type="ARBA" id="ARBA00022679"/>
    </source>
</evidence>
<evidence type="ECO:0000313" key="6">
    <source>
        <dbReference type="EMBL" id="MYM20732.1"/>
    </source>
</evidence>
<accession>A0A6N9HAZ1</accession>
<dbReference type="PROSITE" id="PS01230">
    <property type="entry name" value="TRMA_1"/>
    <property type="match status" value="1"/>
</dbReference>
<feature type="binding site" evidence="4">
    <location>
        <position position="132"/>
    </location>
    <ligand>
        <name>S-adenosyl-L-methionine</name>
        <dbReference type="ChEBI" id="CHEBI:59789"/>
    </ligand>
</feature>
<feature type="binding site" evidence="4">
    <location>
        <position position="41"/>
    </location>
    <ligand>
        <name>S-adenosyl-L-methionine</name>
        <dbReference type="ChEBI" id="CHEBI:59789"/>
    </ligand>
</feature>
<dbReference type="PANTHER" id="PTHR11061:SF30">
    <property type="entry name" value="TRNA (URACIL(54)-C(5))-METHYLTRANSFERASE"/>
    <property type="match status" value="1"/>
</dbReference>
<dbReference type="Gene3D" id="3.40.50.150">
    <property type="entry name" value="Vaccinia Virus protein VP39"/>
    <property type="match status" value="1"/>
</dbReference>
<protein>
    <submittedName>
        <fullName evidence="6">Methyltransferase</fullName>
    </submittedName>
</protein>
<evidence type="ECO:0000256" key="4">
    <source>
        <dbReference type="PROSITE-ProRule" id="PRU01024"/>
    </source>
</evidence>
<evidence type="ECO:0000256" key="1">
    <source>
        <dbReference type="ARBA" id="ARBA00022603"/>
    </source>
</evidence>
<feature type="active site" description="Nucleophile" evidence="4">
    <location>
        <position position="159"/>
    </location>
</feature>
<dbReference type="Gene3D" id="2.40.50.1070">
    <property type="match status" value="1"/>
</dbReference>
<feature type="binding site" evidence="4">
    <location>
        <position position="90"/>
    </location>
    <ligand>
        <name>S-adenosyl-L-methionine</name>
        <dbReference type="ChEBI" id="CHEBI:59789"/>
    </ligand>
</feature>
<dbReference type="AlphaFoldDB" id="A0A6N9HAZ1"/>
<dbReference type="InterPro" id="IPR030390">
    <property type="entry name" value="MeTrfase_TrmA_AS"/>
</dbReference>
<dbReference type="InterPro" id="IPR029063">
    <property type="entry name" value="SAM-dependent_MTases_sf"/>
</dbReference>
<evidence type="ECO:0000256" key="5">
    <source>
        <dbReference type="PROSITE-ProRule" id="PRU10015"/>
    </source>
</evidence>
<dbReference type="PANTHER" id="PTHR11061">
    <property type="entry name" value="RNA M5U METHYLTRANSFERASE"/>
    <property type="match status" value="1"/>
</dbReference>
<feature type="active site" evidence="5">
    <location>
        <position position="159"/>
    </location>
</feature>
<dbReference type="EMBL" id="WWEQ01000072">
    <property type="protein sequence ID" value="MYM20732.1"/>
    <property type="molecule type" value="Genomic_DNA"/>
</dbReference>
<organism evidence="6 7">
    <name type="scientific">Brevibacterium rongguiense</name>
    <dbReference type="NCBI Taxonomy" id="2695267"/>
    <lineage>
        <taxon>Bacteria</taxon>
        <taxon>Bacillati</taxon>
        <taxon>Actinomycetota</taxon>
        <taxon>Actinomycetes</taxon>
        <taxon>Micrococcales</taxon>
        <taxon>Brevibacteriaceae</taxon>
        <taxon>Brevibacterium</taxon>
    </lineage>
</organism>
<dbReference type="SUPFAM" id="SSF53335">
    <property type="entry name" value="S-adenosyl-L-methionine-dependent methyltransferases"/>
    <property type="match status" value="1"/>
</dbReference>
<keyword evidence="7" id="KW-1185">Reference proteome</keyword>
<keyword evidence="1 4" id="KW-0489">Methyltransferase</keyword>
<proteinExistence type="inferred from homology"/>